<dbReference type="AlphaFoldDB" id="A0A6H5GPV4"/>
<evidence type="ECO:0000313" key="2">
    <source>
        <dbReference type="Proteomes" id="UP000479000"/>
    </source>
</evidence>
<proteinExistence type="predicted"/>
<evidence type="ECO:0000313" key="1">
    <source>
        <dbReference type="EMBL" id="CAB0005170.1"/>
    </source>
</evidence>
<dbReference type="Proteomes" id="UP000479000">
    <property type="component" value="Unassembled WGS sequence"/>
</dbReference>
<sequence length="216" mass="24593">WCLNYFKVYSGKTPHLIYLTINCKSNEKSGENTQKTFSNPATVLFDSTSKSPSNEARYISERTFGKTLVFLIQQPFTLFNTFTQSVLSTPSIPFTQFIAFLHQIQSLRSIHSLYPFHLFYSPQLFHPFHSLNPLEISKYCENRDMLFGAETDGAGGQSKMAPLRKPITLSEVPSPCKNLETSLKQSSRPLQKTVQNEDVPVSFELKELIGKQQNLQ</sequence>
<reference evidence="1 2" key="1">
    <citation type="submission" date="2020-02" db="EMBL/GenBank/DDBJ databases">
        <authorList>
            <person name="Ferguson B K."/>
        </authorList>
    </citation>
    <scope>NUCLEOTIDE SEQUENCE [LARGE SCALE GENOMIC DNA]</scope>
</reference>
<organism evidence="1 2">
    <name type="scientific">Nesidiocoris tenuis</name>
    <dbReference type="NCBI Taxonomy" id="355587"/>
    <lineage>
        <taxon>Eukaryota</taxon>
        <taxon>Metazoa</taxon>
        <taxon>Ecdysozoa</taxon>
        <taxon>Arthropoda</taxon>
        <taxon>Hexapoda</taxon>
        <taxon>Insecta</taxon>
        <taxon>Pterygota</taxon>
        <taxon>Neoptera</taxon>
        <taxon>Paraneoptera</taxon>
        <taxon>Hemiptera</taxon>
        <taxon>Heteroptera</taxon>
        <taxon>Panheteroptera</taxon>
        <taxon>Cimicomorpha</taxon>
        <taxon>Miridae</taxon>
        <taxon>Dicyphina</taxon>
        <taxon>Nesidiocoris</taxon>
    </lineage>
</organism>
<gene>
    <name evidence="1" type="ORF">NTEN_LOCUS10647</name>
</gene>
<name>A0A6H5GPV4_9HEMI</name>
<dbReference type="EMBL" id="CADCXU010015979">
    <property type="protein sequence ID" value="CAB0005170.1"/>
    <property type="molecule type" value="Genomic_DNA"/>
</dbReference>
<protein>
    <submittedName>
        <fullName evidence="1">Uncharacterized protein</fullName>
    </submittedName>
</protein>
<feature type="non-terminal residue" evidence="1">
    <location>
        <position position="1"/>
    </location>
</feature>
<accession>A0A6H5GPV4</accession>
<keyword evidence="2" id="KW-1185">Reference proteome</keyword>
<feature type="non-terminal residue" evidence="1">
    <location>
        <position position="216"/>
    </location>
</feature>